<evidence type="ECO:0000259" key="2">
    <source>
        <dbReference type="Pfam" id="PF14258"/>
    </source>
</evidence>
<name>A0ABY8H4R3_9MICC</name>
<organism evidence="3 4">
    <name type="scientific">Citricoccus muralis</name>
    <dbReference type="NCBI Taxonomy" id="169134"/>
    <lineage>
        <taxon>Bacteria</taxon>
        <taxon>Bacillati</taxon>
        <taxon>Actinomycetota</taxon>
        <taxon>Actinomycetes</taxon>
        <taxon>Micrococcales</taxon>
        <taxon>Micrococcaceae</taxon>
        <taxon>Citricoccus</taxon>
    </lineage>
</organism>
<evidence type="ECO:0000256" key="1">
    <source>
        <dbReference type="SAM" id="Phobius"/>
    </source>
</evidence>
<gene>
    <name evidence="3" type="ORF">P8192_09535</name>
</gene>
<proteinExistence type="predicted"/>
<dbReference type="Proteomes" id="UP001219037">
    <property type="component" value="Chromosome"/>
</dbReference>
<keyword evidence="1" id="KW-1133">Transmembrane helix</keyword>
<protein>
    <recommendedName>
        <fullName evidence="2">DUF4350 domain-containing protein</fullName>
    </recommendedName>
</protein>
<keyword evidence="1" id="KW-0812">Transmembrane</keyword>
<dbReference type="Pfam" id="PF14258">
    <property type="entry name" value="DUF4350"/>
    <property type="match status" value="1"/>
</dbReference>
<dbReference type="EMBL" id="CP121252">
    <property type="protein sequence ID" value="WFP15643.1"/>
    <property type="molecule type" value="Genomic_DNA"/>
</dbReference>
<reference evidence="3 4" key="1">
    <citation type="submission" date="2023-04" db="EMBL/GenBank/DDBJ databases">
        <title>Funneling lignin-derived compounds into biodiesel using alkali-halophilic Citricoccus sp. P2.</title>
        <authorList>
            <person name="Luo C.-B."/>
        </authorList>
    </citation>
    <scope>NUCLEOTIDE SEQUENCE [LARGE SCALE GENOMIC DNA]</scope>
    <source>
        <strain evidence="3 4">P2</strain>
    </source>
</reference>
<feature type="transmembrane region" description="Helical" evidence="1">
    <location>
        <begin position="20"/>
        <end position="38"/>
    </location>
</feature>
<keyword evidence="1" id="KW-0472">Membrane</keyword>
<dbReference type="RefSeq" id="WP_278156554.1">
    <property type="nucleotide sequence ID" value="NZ_CP121252.1"/>
</dbReference>
<accession>A0ABY8H4R3</accession>
<evidence type="ECO:0000313" key="4">
    <source>
        <dbReference type="Proteomes" id="UP001219037"/>
    </source>
</evidence>
<sequence length="401" mass="43142">MTTSAVPSVADLWRTHRRTVLLVAALVGLFAITVAVLFTRQPEDNAVLGADNPGPTGGQAVARVVAGYGVDVRPASSLDEVQALLEEDPEARVLLYDEGILESSPQRLDEVAETVPAEQRVLVAPTASMAEVLTEGVAVGESLDDVEASAACELPVAREAETVTGNGVELTWNVENSDATEAHTCFETEKGHALIQDPAGTTVIGLYDMFTNRGVSEDGNAVVALWSAAATDTLIWYLPGMADLSVAGGTPGPVMPDWVRPGMLWLLVIAVVGMVWAGRRHGPVVVEPFPAQVSPLESSVGRARLYERGNQQTAALDTLQRGALLRMARLLRTPDDTDSVITETARVLGRDRADVESVLDPRRRPEKLSRSELVTRSRRLLALERELAASLTHPRRRIDDL</sequence>
<dbReference type="InterPro" id="IPR025646">
    <property type="entry name" value="DUF4350"/>
</dbReference>
<keyword evidence="4" id="KW-1185">Reference proteome</keyword>
<evidence type="ECO:0000313" key="3">
    <source>
        <dbReference type="EMBL" id="WFP15643.1"/>
    </source>
</evidence>
<feature type="domain" description="DUF4350" evidence="2">
    <location>
        <begin position="51"/>
        <end position="226"/>
    </location>
</feature>